<dbReference type="EnsemblPlants" id="LPERR07G08290.1">
    <property type="protein sequence ID" value="LPERR07G08290.1"/>
    <property type="gene ID" value="LPERR07G08290"/>
</dbReference>
<reference evidence="2" key="3">
    <citation type="submission" date="2015-04" db="UniProtKB">
        <authorList>
            <consortium name="EnsemblPlants"/>
        </authorList>
    </citation>
    <scope>IDENTIFICATION</scope>
</reference>
<dbReference type="AlphaFoldDB" id="A0A0D9WXI4"/>
<name>A0A0D9WXI4_9ORYZ</name>
<sequence length="119" mass="13312">MEHAAWPADQRSGDDGAGSATCGFGRQIGDIRIGGATRGIGNRRISDLRIGGAACEIGDLRRKVGGRPRRRGGDGKGGHQREERWVVRFAGREGIRAVERRNRRRMGPWRRRMGPRQRR</sequence>
<evidence type="ECO:0000313" key="3">
    <source>
        <dbReference type="Proteomes" id="UP000032180"/>
    </source>
</evidence>
<accession>A0A0D9WXI4</accession>
<evidence type="ECO:0000256" key="1">
    <source>
        <dbReference type="SAM" id="MobiDB-lite"/>
    </source>
</evidence>
<feature type="region of interest" description="Disordered" evidence="1">
    <location>
        <begin position="1"/>
        <end position="23"/>
    </location>
</feature>
<reference evidence="3" key="2">
    <citation type="submission" date="2013-12" db="EMBL/GenBank/DDBJ databases">
        <authorList>
            <person name="Yu Y."/>
            <person name="Lee S."/>
            <person name="de Baynast K."/>
            <person name="Wissotski M."/>
            <person name="Liu L."/>
            <person name="Talag J."/>
            <person name="Goicoechea J."/>
            <person name="Angelova A."/>
            <person name="Jetty R."/>
            <person name="Kudrna D."/>
            <person name="Golser W."/>
            <person name="Rivera L."/>
            <person name="Zhang J."/>
            <person name="Wing R."/>
        </authorList>
    </citation>
    <scope>NUCLEOTIDE SEQUENCE</scope>
</reference>
<dbReference type="HOGENOM" id="CLU_2064879_0_0_1"/>
<keyword evidence="3" id="KW-1185">Reference proteome</keyword>
<feature type="region of interest" description="Disordered" evidence="1">
    <location>
        <begin position="59"/>
        <end position="82"/>
    </location>
</feature>
<dbReference type="Proteomes" id="UP000032180">
    <property type="component" value="Chromosome 7"/>
</dbReference>
<proteinExistence type="predicted"/>
<organism evidence="2 3">
    <name type="scientific">Leersia perrieri</name>
    <dbReference type="NCBI Taxonomy" id="77586"/>
    <lineage>
        <taxon>Eukaryota</taxon>
        <taxon>Viridiplantae</taxon>
        <taxon>Streptophyta</taxon>
        <taxon>Embryophyta</taxon>
        <taxon>Tracheophyta</taxon>
        <taxon>Spermatophyta</taxon>
        <taxon>Magnoliopsida</taxon>
        <taxon>Liliopsida</taxon>
        <taxon>Poales</taxon>
        <taxon>Poaceae</taxon>
        <taxon>BOP clade</taxon>
        <taxon>Oryzoideae</taxon>
        <taxon>Oryzeae</taxon>
        <taxon>Oryzinae</taxon>
        <taxon>Leersia</taxon>
    </lineage>
</organism>
<feature type="compositionally biased region" description="Basic and acidic residues" evidence="1">
    <location>
        <begin position="71"/>
        <end position="82"/>
    </location>
</feature>
<protein>
    <submittedName>
        <fullName evidence="2">Uncharacterized protein</fullName>
    </submittedName>
</protein>
<reference evidence="2 3" key="1">
    <citation type="submission" date="2012-08" db="EMBL/GenBank/DDBJ databases">
        <title>Oryza genome evolution.</title>
        <authorList>
            <person name="Wing R.A."/>
        </authorList>
    </citation>
    <scope>NUCLEOTIDE SEQUENCE</scope>
</reference>
<dbReference type="Gramene" id="LPERR07G08290.1">
    <property type="protein sequence ID" value="LPERR07G08290.1"/>
    <property type="gene ID" value="LPERR07G08290"/>
</dbReference>
<evidence type="ECO:0000313" key="2">
    <source>
        <dbReference type="EnsemblPlants" id="LPERR07G08290.1"/>
    </source>
</evidence>